<dbReference type="InterPro" id="IPR004117">
    <property type="entry name" value="7tm6_olfct_rcpt"/>
</dbReference>
<evidence type="ECO:0000256" key="8">
    <source>
        <dbReference type="ARBA" id="ARBA00023170"/>
    </source>
</evidence>
<feature type="transmembrane region" description="Helical" evidence="10">
    <location>
        <begin position="39"/>
        <end position="59"/>
    </location>
</feature>
<keyword evidence="2" id="KW-1003">Cell membrane</keyword>
<feature type="transmembrane region" description="Helical" evidence="10">
    <location>
        <begin position="172"/>
        <end position="191"/>
    </location>
</feature>
<dbReference type="GO" id="GO:0007165">
    <property type="term" value="P:signal transduction"/>
    <property type="evidence" value="ECO:0007669"/>
    <property type="project" value="UniProtKB-KW"/>
</dbReference>
<dbReference type="GO" id="GO:0005549">
    <property type="term" value="F:odorant binding"/>
    <property type="evidence" value="ECO:0007669"/>
    <property type="project" value="InterPro"/>
</dbReference>
<keyword evidence="4 10" id="KW-0812">Transmembrane</keyword>
<evidence type="ECO:0000256" key="10">
    <source>
        <dbReference type="RuleBase" id="RU351113"/>
    </source>
</evidence>
<reference evidence="12" key="1">
    <citation type="submission" date="2025-08" db="UniProtKB">
        <authorList>
            <consortium name="RefSeq"/>
        </authorList>
    </citation>
    <scope>IDENTIFICATION</scope>
</reference>
<evidence type="ECO:0000256" key="2">
    <source>
        <dbReference type="ARBA" id="ARBA00022475"/>
    </source>
</evidence>
<sequence>MEYEVKKYENYKNYIELMLIASGVWPTFCKHPYILRRSLSIISVFTSGFIFYCIVAFLVKNVNNINIVTGCLGLMIGFFTTFIKVCTLVIHEKHIRELNEGISTTFENDIKVPELQPHLLAHFRIFSKLFNIINFLLCISIFLLIIMPLLALRNNKYVRTYPQVLPFSYEPGGFIHWSIYAFEILGGLYLWTVTSGVDSVFGLYALHIVGELRVLGSAFQSLKFNTNYKKNLKKCIDKHFLLMQSRCKLQQVFSFLALWLAVTCAIAMCGIVFQATQTKNKSIVKLMYWTGHFVLKLVQGYSYAWYGNIISVESEICLYSIYKASWPGSGETCFMKDVLIILSQKPLIFIAKGCMSVRLDMFLKILHATISYFFLLQTLQQHPDLM</sequence>
<keyword evidence="8 10" id="KW-0675">Receptor</keyword>
<protein>
    <recommendedName>
        <fullName evidence="10">Odorant receptor</fullName>
    </recommendedName>
</protein>
<keyword evidence="5 10" id="KW-0552">Olfaction</keyword>
<dbReference type="GO" id="GO:0005886">
    <property type="term" value="C:plasma membrane"/>
    <property type="evidence" value="ECO:0007669"/>
    <property type="project" value="UniProtKB-SubCell"/>
</dbReference>
<dbReference type="KEGG" id="csol:105365132"/>
<organism evidence="11 12">
    <name type="scientific">Ceratosolen solmsi marchali</name>
    <dbReference type="NCBI Taxonomy" id="326594"/>
    <lineage>
        <taxon>Eukaryota</taxon>
        <taxon>Metazoa</taxon>
        <taxon>Ecdysozoa</taxon>
        <taxon>Arthropoda</taxon>
        <taxon>Hexapoda</taxon>
        <taxon>Insecta</taxon>
        <taxon>Pterygota</taxon>
        <taxon>Neoptera</taxon>
        <taxon>Endopterygota</taxon>
        <taxon>Hymenoptera</taxon>
        <taxon>Apocrita</taxon>
        <taxon>Proctotrupomorpha</taxon>
        <taxon>Chalcidoidea</taxon>
        <taxon>Agaonidae</taxon>
        <taxon>Agaoninae</taxon>
        <taxon>Ceratosolen</taxon>
    </lineage>
</organism>
<keyword evidence="9 10" id="KW-0807">Transducer</keyword>
<dbReference type="Proteomes" id="UP000695007">
    <property type="component" value="Unplaced"/>
</dbReference>
<dbReference type="GO" id="GO:0004984">
    <property type="term" value="F:olfactory receptor activity"/>
    <property type="evidence" value="ECO:0007669"/>
    <property type="project" value="InterPro"/>
</dbReference>
<dbReference type="PANTHER" id="PTHR21137">
    <property type="entry name" value="ODORANT RECEPTOR"/>
    <property type="match status" value="1"/>
</dbReference>
<accession>A0AAJ6YNV7</accession>
<dbReference type="Pfam" id="PF02949">
    <property type="entry name" value="7tm_6"/>
    <property type="match status" value="1"/>
</dbReference>
<feature type="transmembrane region" description="Helical" evidence="10">
    <location>
        <begin position="129"/>
        <end position="152"/>
    </location>
</feature>
<proteinExistence type="inferred from homology"/>
<comment type="similarity">
    <text evidence="10">Belongs to the insect chemoreceptor superfamily. Heteromeric odorant receptor channel (TC 1.A.69) family.</text>
</comment>
<keyword evidence="6 10" id="KW-1133">Transmembrane helix</keyword>
<evidence type="ECO:0000256" key="6">
    <source>
        <dbReference type="ARBA" id="ARBA00022989"/>
    </source>
</evidence>
<dbReference type="GeneID" id="105365132"/>
<evidence type="ECO:0000256" key="5">
    <source>
        <dbReference type="ARBA" id="ARBA00022725"/>
    </source>
</evidence>
<evidence type="ECO:0000313" key="12">
    <source>
        <dbReference type="RefSeq" id="XP_011501529.1"/>
    </source>
</evidence>
<evidence type="ECO:0000313" key="11">
    <source>
        <dbReference type="Proteomes" id="UP000695007"/>
    </source>
</evidence>
<keyword evidence="3 10" id="KW-0716">Sensory transduction</keyword>
<feature type="transmembrane region" description="Helical" evidence="10">
    <location>
        <begin position="252"/>
        <end position="273"/>
    </location>
</feature>
<comment type="subcellular location">
    <subcellularLocation>
        <location evidence="1 10">Cell membrane</location>
        <topology evidence="1 10">Multi-pass membrane protein</topology>
    </subcellularLocation>
</comment>
<comment type="caution">
    <text evidence="10">Lacks conserved residue(s) required for the propagation of feature annotation.</text>
</comment>
<evidence type="ECO:0000256" key="7">
    <source>
        <dbReference type="ARBA" id="ARBA00023136"/>
    </source>
</evidence>
<dbReference type="RefSeq" id="XP_011501529.1">
    <property type="nucleotide sequence ID" value="XM_011503227.1"/>
</dbReference>
<evidence type="ECO:0000256" key="1">
    <source>
        <dbReference type="ARBA" id="ARBA00004651"/>
    </source>
</evidence>
<evidence type="ECO:0000256" key="9">
    <source>
        <dbReference type="ARBA" id="ARBA00023224"/>
    </source>
</evidence>
<evidence type="ECO:0000256" key="3">
    <source>
        <dbReference type="ARBA" id="ARBA00022606"/>
    </source>
</evidence>
<dbReference type="PANTHER" id="PTHR21137:SF35">
    <property type="entry name" value="ODORANT RECEPTOR 19A-RELATED"/>
    <property type="match status" value="1"/>
</dbReference>
<name>A0AAJ6YNV7_9HYME</name>
<gene>
    <name evidence="12" type="primary">LOC105365132</name>
</gene>
<evidence type="ECO:0000256" key="4">
    <source>
        <dbReference type="ARBA" id="ARBA00022692"/>
    </source>
</evidence>
<keyword evidence="7 10" id="KW-0472">Membrane</keyword>
<feature type="transmembrane region" description="Helical" evidence="10">
    <location>
        <begin position="65"/>
        <end position="90"/>
    </location>
</feature>
<keyword evidence="11" id="KW-1185">Reference proteome</keyword>
<dbReference type="AlphaFoldDB" id="A0AAJ6YNV7"/>